<dbReference type="Gene3D" id="3.40.220.10">
    <property type="entry name" value="Leucine Aminopeptidase, subunit E, domain 1"/>
    <property type="match status" value="1"/>
</dbReference>
<evidence type="ECO:0000256" key="2">
    <source>
        <dbReference type="ARBA" id="ARBA00022679"/>
    </source>
</evidence>
<dbReference type="GO" id="GO:0003950">
    <property type="term" value="F:NAD+ poly-ADP-ribosyltransferase activity"/>
    <property type="evidence" value="ECO:0007669"/>
    <property type="project" value="TreeGrafter"/>
</dbReference>
<dbReference type="OrthoDB" id="290383at2"/>
<proteinExistence type="predicted"/>
<dbReference type="GO" id="GO:0070212">
    <property type="term" value="P:protein poly-ADP-ribosylation"/>
    <property type="evidence" value="ECO:0007669"/>
    <property type="project" value="TreeGrafter"/>
</dbReference>
<dbReference type="STRING" id="1445510.YC6258_03703"/>
<evidence type="ECO:0000259" key="4">
    <source>
        <dbReference type="PROSITE" id="PS51154"/>
    </source>
</evidence>
<dbReference type="CDD" id="cd02749">
    <property type="entry name" value="Macro_SF"/>
    <property type="match status" value="1"/>
</dbReference>
<accession>A0A0C5VZB2</accession>
<dbReference type="GO" id="GO:1990404">
    <property type="term" value="F:NAD+-protein mono-ADP-ribosyltransferase activity"/>
    <property type="evidence" value="ECO:0007669"/>
    <property type="project" value="TreeGrafter"/>
</dbReference>
<dbReference type="PANTHER" id="PTHR14453:SF67">
    <property type="entry name" value="POLY [ADP-RIBOSE] POLYMERASE"/>
    <property type="match status" value="1"/>
</dbReference>
<dbReference type="InterPro" id="IPR002589">
    <property type="entry name" value="Macro_dom"/>
</dbReference>
<keyword evidence="1" id="KW-0328">Glycosyltransferase</keyword>
<gene>
    <name evidence="5" type="ORF">YC6258_03703</name>
</gene>
<sequence>MELVEINANIESFEADALVYSTNQYLHLSGGVGQALVKKYGVEVQNILDRYLRVKNIDEVEVGTIVESVSDNMPWKRVFHTVATDKEYETQKSVVEKIIRYVLETCEVDFSISSVAFSALGSGFGSLTYEEFMKIMRRELVRYQLSSAFKVYVVNKI</sequence>
<keyword evidence="2" id="KW-0808">Transferase</keyword>
<dbReference type="PROSITE" id="PS51154">
    <property type="entry name" value="MACRO"/>
    <property type="match status" value="1"/>
</dbReference>
<dbReference type="KEGG" id="gsn:YC6258_03703"/>
<dbReference type="GO" id="GO:0003714">
    <property type="term" value="F:transcription corepressor activity"/>
    <property type="evidence" value="ECO:0007669"/>
    <property type="project" value="TreeGrafter"/>
</dbReference>
<dbReference type="EMBL" id="CP007142">
    <property type="protein sequence ID" value="AJQ95739.1"/>
    <property type="molecule type" value="Genomic_DNA"/>
</dbReference>
<dbReference type="GO" id="GO:0005737">
    <property type="term" value="C:cytoplasm"/>
    <property type="evidence" value="ECO:0007669"/>
    <property type="project" value="TreeGrafter"/>
</dbReference>
<dbReference type="SUPFAM" id="SSF52949">
    <property type="entry name" value="Macro domain-like"/>
    <property type="match status" value="1"/>
</dbReference>
<feature type="domain" description="Macro" evidence="4">
    <location>
        <begin position="1"/>
        <end position="157"/>
    </location>
</feature>
<keyword evidence="3" id="KW-0520">NAD</keyword>
<dbReference type="RefSeq" id="WP_044617941.1">
    <property type="nucleotide sequence ID" value="NZ_CP007142.1"/>
</dbReference>
<dbReference type="HOGENOM" id="CLU_1675444_0_0_6"/>
<reference evidence="5 6" key="1">
    <citation type="submission" date="2014-01" db="EMBL/GenBank/DDBJ databases">
        <title>Full genme sequencing of cellulolytic bacterium Gynuella sunshinyii YC6258T gen. nov., sp. nov.</title>
        <authorList>
            <person name="Khan H."/>
            <person name="Chung E.J."/>
            <person name="Chung Y.R."/>
        </authorList>
    </citation>
    <scope>NUCLEOTIDE SEQUENCE [LARGE SCALE GENOMIC DNA]</scope>
    <source>
        <strain evidence="5 6">YC6258</strain>
    </source>
</reference>
<dbReference type="InterPro" id="IPR043472">
    <property type="entry name" value="Macro_dom-like"/>
</dbReference>
<evidence type="ECO:0000313" key="5">
    <source>
        <dbReference type="EMBL" id="AJQ95739.1"/>
    </source>
</evidence>
<protein>
    <submittedName>
        <fullName evidence="5">Putative phosphatase, C-terminal domain of histone macroH2A1-like protein</fullName>
    </submittedName>
</protein>
<organism evidence="5 6">
    <name type="scientific">Gynuella sunshinyii YC6258</name>
    <dbReference type="NCBI Taxonomy" id="1445510"/>
    <lineage>
        <taxon>Bacteria</taxon>
        <taxon>Pseudomonadati</taxon>
        <taxon>Pseudomonadota</taxon>
        <taxon>Gammaproteobacteria</taxon>
        <taxon>Oceanospirillales</taxon>
        <taxon>Saccharospirillaceae</taxon>
        <taxon>Gynuella</taxon>
    </lineage>
</organism>
<dbReference type="Proteomes" id="UP000032266">
    <property type="component" value="Chromosome"/>
</dbReference>
<dbReference type="InterPro" id="IPR052056">
    <property type="entry name" value="Mono-ARTD/PARP"/>
</dbReference>
<evidence type="ECO:0000256" key="3">
    <source>
        <dbReference type="ARBA" id="ARBA00023027"/>
    </source>
</evidence>
<dbReference type="SMART" id="SM00506">
    <property type="entry name" value="A1pp"/>
    <property type="match status" value="1"/>
</dbReference>
<dbReference type="AlphaFoldDB" id="A0A0C5VZB2"/>
<dbReference type="Pfam" id="PF01661">
    <property type="entry name" value="Macro"/>
    <property type="match status" value="1"/>
</dbReference>
<dbReference type="GO" id="GO:0010629">
    <property type="term" value="P:negative regulation of gene expression"/>
    <property type="evidence" value="ECO:0007669"/>
    <property type="project" value="TreeGrafter"/>
</dbReference>
<dbReference type="PANTHER" id="PTHR14453">
    <property type="entry name" value="PARP/ZINC FINGER CCCH TYPE DOMAIN CONTAINING PROTEIN"/>
    <property type="match status" value="1"/>
</dbReference>
<evidence type="ECO:0000313" key="6">
    <source>
        <dbReference type="Proteomes" id="UP000032266"/>
    </source>
</evidence>
<evidence type="ECO:0000256" key="1">
    <source>
        <dbReference type="ARBA" id="ARBA00022676"/>
    </source>
</evidence>
<keyword evidence="6" id="KW-1185">Reference proteome</keyword>
<name>A0A0C5VZB2_9GAMM</name>